<dbReference type="EMBL" id="CM034387">
    <property type="protein sequence ID" value="KAJ0184170.1"/>
    <property type="molecule type" value="Genomic_DNA"/>
</dbReference>
<organism evidence="1 2">
    <name type="scientific">Dendrolimus kikuchii</name>
    <dbReference type="NCBI Taxonomy" id="765133"/>
    <lineage>
        <taxon>Eukaryota</taxon>
        <taxon>Metazoa</taxon>
        <taxon>Ecdysozoa</taxon>
        <taxon>Arthropoda</taxon>
        <taxon>Hexapoda</taxon>
        <taxon>Insecta</taxon>
        <taxon>Pterygota</taxon>
        <taxon>Neoptera</taxon>
        <taxon>Endopterygota</taxon>
        <taxon>Lepidoptera</taxon>
        <taxon>Glossata</taxon>
        <taxon>Ditrysia</taxon>
        <taxon>Bombycoidea</taxon>
        <taxon>Lasiocampidae</taxon>
        <taxon>Dendrolimus</taxon>
    </lineage>
</organism>
<evidence type="ECO:0000313" key="2">
    <source>
        <dbReference type="Proteomes" id="UP000824533"/>
    </source>
</evidence>
<dbReference type="Proteomes" id="UP000824533">
    <property type="component" value="Linkage Group LG01"/>
</dbReference>
<comment type="caution">
    <text evidence="1">The sequence shown here is derived from an EMBL/GenBank/DDBJ whole genome shotgun (WGS) entry which is preliminary data.</text>
</comment>
<reference evidence="1 2" key="1">
    <citation type="journal article" date="2021" name="Front. Genet.">
        <title>Chromosome-Level Genome Assembly Reveals Significant Gene Expansion in the Toll and IMD Signaling Pathways of Dendrolimus kikuchii.</title>
        <authorList>
            <person name="Zhou J."/>
            <person name="Wu P."/>
            <person name="Xiong Z."/>
            <person name="Liu N."/>
            <person name="Zhao N."/>
            <person name="Ji M."/>
            <person name="Qiu Y."/>
            <person name="Yang B."/>
        </authorList>
    </citation>
    <scope>NUCLEOTIDE SEQUENCE [LARGE SCALE GENOMIC DNA]</scope>
    <source>
        <strain evidence="1">Ann1</strain>
    </source>
</reference>
<gene>
    <name evidence="1" type="ORF">K1T71_000593</name>
</gene>
<accession>A0ACC1DJT8</accession>
<sequence>MMTAADFGSRNTTAGFFFRKSITNKYIFIPETIPFSGIKSILCSFSASKIYIYTEFQPNRSSMAPVSDVGFGGGSGLDLGGRCGNGGGVGCAGVSGKEVTTIKTTTRSPLQDLSATLVIGPAADVIGPLLLQLANFASYVGYFASYISVMGNIQQTTLEPITDTQTVVSNGKLRNLPRQESNLEPLRFLVGRFGSFGSFSTFGSFGRLFQKSKLFQSLCIPCRGTDIRTHRFGWNHQNLRSSRPTTPVVARASLAPSAGVVNRDLVGAAAATPSSSFPNGIGAAVAMSAPASSAAASFRHACVFCFCSGSSECGYNRQGRQSAFGSTPAMPRFSFHPACDFGPHPRRPLTAAEGHYPTSGVGASSFGGSGAGNYAHAPVPRRLAANRASYIFGVSGARGCGSSGGEVSGVNIFATWARPLSGLWARSRIHHQPGRTTAGPFAGWPHHLVAGDLVLVRLLMDCIRATNVFVKRDLGYLVLDPVLEGSDLPWLYNSDTITSHACIKGGSHPDGQIPYSTLFFLPREIRLRTKPRQGQNLGGDNSNRFPSSGPSACLLNSCNKKKAIRVVNISPPTGSNCESKPSGHPLKHTKTKSPKSLQVIRRILEPDLSATYRLSSSKLPWNDKEKPPEEEGSPRLYPILDKELQNQVSERRASWLTTKMLRKPLSSGNPDVVENSVRELGVRSENNSQDKENVDSLSMSEDENVAPRDLPPHPTGVKLTRPGYYTIPSLDEMIAYMRPDGSCVVPHLIIGRKNYGNIYYDCEVDVARLDLDSLVHFLHKEVIVYPNEEEKPPMGTSLNRRAIITLDRIWPRDKSQRKPITDPDRLLKMDYEAKLRRVCDKHDTKFIEYRPQTGSWVFRVEHFSKYGLTDSDEEDDITPEVMKKQLVSQTLQQSAPPAIATPGGLSSLGGMLSPGGMPGLGGLATLGGVAAQTGGMDGSLYAMQQSSLNLLSGATKAFEMDTTEDNADAQSFYQENRAFGVKSPTSELARLEHRQSHNVQLMKASLYADPEVEDDISLSTGDQQVPMLAPLLAAPLPMKPLIVQPHAIVLKYHRKVPPFKNTIAGKLDAACFADMSVSRARHSRVGFGPSAILTYVTSYDAVNDLPKSSDLSELGKYVRGRAADDWSESVVTRLGIGHTDSNYNIEEVLSRHLATLLEFTTSSVSSEQQCPLAKLDDSPSAKRQVLSAHVRHANEMKERRPAFGITGAYCYEVWKLCEALWGADLDNDGIPGTDELAVVGRHKKLLEWFASAVADATDEELCQPTKGEAEDAADGHSARVWTLLLGGRVSEACRVARENGDLNMAILIAQAAGDPAFRSLVSRQLSQWRECDALQFVSSHRLATLKLVSGEASTLKELHQLDWLRAMHATARYLCPQVPSLEHIIKTYERFFVADEEIADEVNLATVGDEVAMRLPLPDYVHHYEMTTNANTKPRRVLDLRYELMRARALNARPQLQPASYTVDPSDYSLCFLLGTWFGNPTRDSITGVADQLEAAGAWHLAVQALTYHPDDVVRSHLIRGVLSRHAPAKADSSEMKSRLELIRKLGVPDKWVLISQAHRAKYEHNAALEVEHLVAAGEWNAAHKVLIEELLPEAVLADDLRSISPILSRLYEAAQRHEVSGWESGGKALYHYLHVCDEIRDLVSSADAQCDKWSVQARLEALRPTIAAACTAIGGLQPKGARLSAARAEMGVRVVQLALAAEEPSARLAHLLRALNLPPDCTAHALHKITSDLAEQASELCIESATSSPLSSHHRTAAAI</sequence>
<proteinExistence type="predicted"/>
<keyword evidence="2" id="KW-1185">Reference proteome</keyword>
<evidence type="ECO:0000313" key="1">
    <source>
        <dbReference type="EMBL" id="KAJ0184170.1"/>
    </source>
</evidence>
<protein>
    <submittedName>
        <fullName evidence="1">Uncharacterized protein</fullName>
    </submittedName>
</protein>
<name>A0ACC1DJT8_9NEOP</name>